<evidence type="ECO:0000313" key="1">
    <source>
        <dbReference type="EMBL" id="GMN58247.1"/>
    </source>
</evidence>
<evidence type="ECO:0000313" key="2">
    <source>
        <dbReference type="Proteomes" id="UP001187192"/>
    </source>
</evidence>
<organism evidence="1 2">
    <name type="scientific">Ficus carica</name>
    <name type="common">Common fig</name>
    <dbReference type="NCBI Taxonomy" id="3494"/>
    <lineage>
        <taxon>Eukaryota</taxon>
        <taxon>Viridiplantae</taxon>
        <taxon>Streptophyta</taxon>
        <taxon>Embryophyta</taxon>
        <taxon>Tracheophyta</taxon>
        <taxon>Spermatophyta</taxon>
        <taxon>Magnoliopsida</taxon>
        <taxon>eudicotyledons</taxon>
        <taxon>Gunneridae</taxon>
        <taxon>Pentapetalae</taxon>
        <taxon>rosids</taxon>
        <taxon>fabids</taxon>
        <taxon>Rosales</taxon>
        <taxon>Moraceae</taxon>
        <taxon>Ficeae</taxon>
        <taxon>Ficus</taxon>
    </lineage>
</organism>
<gene>
    <name evidence="1" type="ORF">TIFTF001_027349</name>
</gene>
<proteinExistence type="predicted"/>
<comment type="caution">
    <text evidence="1">The sequence shown here is derived from an EMBL/GenBank/DDBJ whole genome shotgun (WGS) entry which is preliminary data.</text>
</comment>
<dbReference type="AlphaFoldDB" id="A0AA88DMT4"/>
<name>A0AA88DMT4_FICCA</name>
<protein>
    <submittedName>
        <fullName evidence="1">Uncharacterized protein</fullName>
    </submittedName>
</protein>
<keyword evidence="2" id="KW-1185">Reference proteome</keyword>
<dbReference type="Proteomes" id="UP001187192">
    <property type="component" value="Unassembled WGS sequence"/>
</dbReference>
<dbReference type="EMBL" id="BTGU01000076">
    <property type="protein sequence ID" value="GMN58247.1"/>
    <property type="molecule type" value="Genomic_DNA"/>
</dbReference>
<reference evidence="1" key="1">
    <citation type="submission" date="2023-07" db="EMBL/GenBank/DDBJ databases">
        <title>draft genome sequence of fig (Ficus carica).</title>
        <authorList>
            <person name="Takahashi T."/>
            <person name="Nishimura K."/>
        </authorList>
    </citation>
    <scope>NUCLEOTIDE SEQUENCE</scope>
</reference>
<sequence>MINVYWYELPLQLRMTFKRGLRVQQRKESHVAGLCFCGKSEFNAYPGSDLQILRLNQVDNAGYTFFDLLVKLFSGVVAFLTRDVMFPIAM</sequence>
<accession>A0AA88DMT4</accession>